<keyword evidence="1" id="KW-1133">Transmembrane helix</keyword>
<accession>A0A0V0HDZ4</accession>
<protein>
    <submittedName>
        <fullName evidence="2">Putative ovule protein</fullName>
    </submittedName>
</protein>
<feature type="transmembrane region" description="Helical" evidence="1">
    <location>
        <begin position="12"/>
        <end position="28"/>
    </location>
</feature>
<reference evidence="2" key="1">
    <citation type="submission" date="2015-12" db="EMBL/GenBank/DDBJ databases">
        <title>Gene expression during late stages of embryo sac development: a critical building block for successful pollen-pistil interactions.</title>
        <authorList>
            <person name="Liu Y."/>
            <person name="Joly V."/>
            <person name="Sabar M."/>
            <person name="Matton D.P."/>
        </authorList>
    </citation>
    <scope>NUCLEOTIDE SEQUENCE</scope>
</reference>
<keyword evidence="1" id="KW-0472">Membrane</keyword>
<evidence type="ECO:0000313" key="2">
    <source>
        <dbReference type="EMBL" id="JAP18295.1"/>
    </source>
</evidence>
<keyword evidence="1" id="KW-0812">Transmembrane</keyword>
<sequence>MLSPLLSPTNIFQVLSHSSLIIFSLLYWQNDKLLCNRKCELVVIKDYAYIVEMCNYENLDIFFISDLNY</sequence>
<dbReference type="AlphaFoldDB" id="A0A0V0HDZ4"/>
<name>A0A0V0HDZ4_SOLCH</name>
<dbReference type="EMBL" id="GEDG01021453">
    <property type="protein sequence ID" value="JAP18295.1"/>
    <property type="molecule type" value="Transcribed_RNA"/>
</dbReference>
<organism evidence="2">
    <name type="scientific">Solanum chacoense</name>
    <name type="common">Chaco potato</name>
    <dbReference type="NCBI Taxonomy" id="4108"/>
    <lineage>
        <taxon>Eukaryota</taxon>
        <taxon>Viridiplantae</taxon>
        <taxon>Streptophyta</taxon>
        <taxon>Embryophyta</taxon>
        <taxon>Tracheophyta</taxon>
        <taxon>Spermatophyta</taxon>
        <taxon>Magnoliopsida</taxon>
        <taxon>eudicotyledons</taxon>
        <taxon>Gunneridae</taxon>
        <taxon>Pentapetalae</taxon>
        <taxon>asterids</taxon>
        <taxon>lamiids</taxon>
        <taxon>Solanales</taxon>
        <taxon>Solanaceae</taxon>
        <taxon>Solanoideae</taxon>
        <taxon>Solaneae</taxon>
        <taxon>Solanum</taxon>
    </lineage>
</organism>
<proteinExistence type="predicted"/>
<evidence type="ECO:0000256" key="1">
    <source>
        <dbReference type="SAM" id="Phobius"/>
    </source>
</evidence>